<dbReference type="EMBL" id="NCXO01000008">
    <property type="protein sequence ID" value="OSC34762.1"/>
    <property type="molecule type" value="Genomic_DNA"/>
</dbReference>
<reference evidence="1 2" key="1">
    <citation type="submission" date="2017-04" db="EMBL/GenBank/DDBJ databases">
        <title>The new phylogeny of genus Mycobacterium.</title>
        <authorList>
            <person name="Tortoli E."/>
            <person name="Trovato A."/>
            <person name="Cirillo D.M."/>
        </authorList>
    </citation>
    <scope>NUCLEOTIDE SEQUENCE [LARGE SCALE GENOMIC DNA]</scope>
    <source>
        <strain evidence="1 2">KCTC 19819</strain>
    </source>
</reference>
<evidence type="ECO:0000313" key="2">
    <source>
        <dbReference type="Proteomes" id="UP000193577"/>
    </source>
</evidence>
<organism evidence="1 2">
    <name type="scientific">Mycolicibacillus koreensis</name>
    <dbReference type="NCBI Taxonomy" id="1069220"/>
    <lineage>
        <taxon>Bacteria</taxon>
        <taxon>Bacillati</taxon>
        <taxon>Actinomycetota</taxon>
        <taxon>Actinomycetes</taxon>
        <taxon>Mycobacteriales</taxon>
        <taxon>Mycobacteriaceae</taxon>
        <taxon>Mycolicibacillus</taxon>
    </lineage>
</organism>
<dbReference type="RefSeq" id="WP_085302802.1">
    <property type="nucleotide sequence ID" value="NZ_AP022594.1"/>
</dbReference>
<comment type="caution">
    <text evidence="1">The sequence shown here is derived from an EMBL/GenBank/DDBJ whole genome shotgun (WGS) entry which is preliminary data.</text>
</comment>
<protein>
    <submittedName>
        <fullName evidence="1">Uncharacterized protein</fullName>
    </submittedName>
</protein>
<proteinExistence type="predicted"/>
<dbReference type="Proteomes" id="UP000193577">
    <property type="component" value="Unassembled WGS sequence"/>
</dbReference>
<gene>
    <name evidence="1" type="ORF">B8W67_05810</name>
</gene>
<evidence type="ECO:0000313" key="1">
    <source>
        <dbReference type="EMBL" id="OSC34762.1"/>
    </source>
</evidence>
<dbReference type="AlphaFoldDB" id="A0A7I7SCT5"/>
<keyword evidence="2" id="KW-1185">Reference proteome</keyword>
<accession>A0A7I7SCT5</accession>
<name>A0A7I7SCT5_9MYCO</name>
<sequence length="75" mass="8676">MTPCERAVAQSFVDWFNASFRHMGSEYSGHVEEHVRVWASARADGRDYGTVMRLFETSRLEFNTEGRVVYRGGDR</sequence>